<keyword evidence="2" id="KW-0560">Oxidoreductase</keyword>
<organism evidence="6 7">
    <name type="scientific">Exophiala sideris</name>
    <dbReference type="NCBI Taxonomy" id="1016849"/>
    <lineage>
        <taxon>Eukaryota</taxon>
        <taxon>Fungi</taxon>
        <taxon>Dikarya</taxon>
        <taxon>Ascomycota</taxon>
        <taxon>Pezizomycotina</taxon>
        <taxon>Eurotiomycetes</taxon>
        <taxon>Chaetothyriomycetidae</taxon>
        <taxon>Chaetothyriales</taxon>
        <taxon>Herpotrichiellaceae</taxon>
        <taxon>Exophiala</taxon>
    </lineage>
</organism>
<keyword evidence="3" id="KW-0520">NAD</keyword>
<gene>
    <name evidence="6" type="ORF">LTR69_003450</name>
</gene>
<keyword evidence="4" id="KW-0443">Lipid metabolism</keyword>
<dbReference type="InterPro" id="IPR036291">
    <property type="entry name" value="NAD(P)-bd_dom_sf"/>
</dbReference>
<dbReference type="Proteomes" id="UP001345691">
    <property type="component" value="Unassembled WGS sequence"/>
</dbReference>
<dbReference type="InterPro" id="IPR002347">
    <property type="entry name" value="SDR_fam"/>
</dbReference>
<reference evidence="6 7" key="1">
    <citation type="submission" date="2023-08" db="EMBL/GenBank/DDBJ databases">
        <title>Black Yeasts Isolated from many extreme environments.</title>
        <authorList>
            <person name="Coleine C."/>
            <person name="Stajich J.E."/>
            <person name="Selbmann L."/>
        </authorList>
    </citation>
    <scope>NUCLEOTIDE SEQUENCE [LARGE SCALE GENOMIC DNA]</scope>
    <source>
        <strain evidence="6 7">CCFEE 6328</strain>
    </source>
</reference>
<sequence>MDINDDKGIAVANSATKAGPGTVTYMHCDITKQDHVNRAFDKAVTELGGLDALAAIAGTEAIKPAENLTGADMDAMINVHLKHTVFTNIAALRTMKESGGGSIINYGSHVAITAHFLEMAAYGAAKGAVLAWTRNVATEWAKYNVRVNSVCPSVWTPLARRIVNDLGEEEKKRFSDYFKNNVLLGGDLGDIKHPANLNVDGGQVFAR</sequence>
<dbReference type="PRINTS" id="PR00080">
    <property type="entry name" value="SDRFAMILY"/>
</dbReference>
<dbReference type="Pfam" id="PF00106">
    <property type="entry name" value="adh_short"/>
    <property type="match status" value="1"/>
</dbReference>
<evidence type="ECO:0000256" key="5">
    <source>
        <dbReference type="RuleBase" id="RU000363"/>
    </source>
</evidence>
<evidence type="ECO:0000256" key="2">
    <source>
        <dbReference type="ARBA" id="ARBA00023002"/>
    </source>
</evidence>
<dbReference type="SUPFAM" id="SSF51735">
    <property type="entry name" value="NAD(P)-binding Rossmann-fold domains"/>
    <property type="match status" value="1"/>
</dbReference>
<evidence type="ECO:0000313" key="6">
    <source>
        <dbReference type="EMBL" id="KAK5065900.1"/>
    </source>
</evidence>
<evidence type="ECO:0000256" key="4">
    <source>
        <dbReference type="ARBA" id="ARBA00023098"/>
    </source>
</evidence>
<dbReference type="Gene3D" id="3.40.50.720">
    <property type="entry name" value="NAD(P)-binding Rossmann-like Domain"/>
    <property type="match status" value="1"/>
</dbReference>
<keyword evidence="7" id="KW-1185">Reference proteome</keyword>
<comment type="caution">
    <text evidence="6">The sequence shown here is derived from an EMBL/GenBank/DDBJ whole genome shotgun (WGS) entry which is preliminary data.</text>
</comment>
<protein>
    <submittedName>
        <fullName evidence="6">Uncharacterized protein</fullName>
    </submittedName>
</protein>
<dbReference type="CDD" id="cd05233">
    <property type="entry name" value="SDR_c"/>
    <property type="match status" value="1"/>
</dbReference>
<evidence type="ECO:0000256" key="1">
    <source>
        <dbReference type="ARBA" id="ARBA00006484"/>
    </source>
</evidence>
<name>A0ABR0JIV1_9EURO</name>
<accession>A0ABR0JIV1</accession>
<dbReference type="PRINTS" id="PR00081">
    <property type="entry name" value="GDHRDH"/>
</dbReference>
<dbReference type="PANTHER" id="PTHR43180:SF28">
    <property type="entry name" value="NAD(P)-BINDING ROSSMANN-FOLD SUPERFAMILY PROTEIN"/>
    <property type="match status" value="1"/>
</dbReference>
<dbReference type="PANTHER" id="PTHR43180">
    <property type="entry name" value="3-OXOACYL-(ACYL-CARRIER-PROTEIN) REDUCTASE (AFU_ORTHOLOGUE AFUA_6G11210)"/>
    <property type="match status" value="1"/>
</dbReference>
<evidence type="ECO:0000256" key="3">
    <source>
        <dbReference type="ARBA" id="ARBA00023027"/>
    </source>
</evidence>
<proteinExistence type="inferred from homology"/>
<evidence type="ECO:0000313" key="7">
    <source>
        <dbReference type="Proteomes" id="UP001345691"/>
    </source>
</evidence>
<dbReference type="EMBL" id="JAVRRF010000005">
    <property type="protein sequence ID" value="KAK5065900.1"/>
    <property type="molecule type" value="Genomic_DNA"/>
</dbReference>
<comment type="similarity">
    <text evidence="1 5">Belongs to the short-chain dehydrogenases/reductases (SDR) family.</text>
</comment>